<protein>
    <recommendedName>
        <fullName evidence="3">Sulfotransferase family protein</fullName>
    </recommendedName>
</protein>
<evidence type="ECO:0000313" key="1">
    <source>
        <dbReference type="EMBL" id="MFD0980350.1"/>
    </source>
</evidence>
<dbReference type="SUPFAM" id="SSF52540">
    <property type="entry name" value="P-loop containing nucleoside triphosphate hydrolases"/>
    <property type="match status" value="1"/>
</dbReference>
<dbReference type="Proteomes" id="UP001597108">
    <property type="component" value="Unassembled WGS sequence"/>
</dbReference>
<dbReference type="RefSeq" id="WP_386074698.1">
    <property type="nucleotide sequence ID" value="NZ_JBHTJT010000021.1"/>
</dbReference>
<keyword evidence="2" id="KW-1185">Reference proteome</keyword>
<name>A0ABW3IRJ4_9RHOB</name>
<comment type="caution">
    <text evidence="1">The sequence shown here is derived from an EMBL/GenBank/DDBJ whole genome shotgun (WGS) entry which is preliminary data.</text>
</comment>
<dbReference type="InterPro" id="IPR027417">
    <property type="entry name" value="P-loop_NTPase"/>
</dbReference>
<gene>
    <name evidence="1" type="ORF">ACFQ2S_11880</name>
</gene>
<dbReference type="EMBL" id="JBHTJT010000021">
    <property type="protein sequence ID" value="MFD0980350.1"/>
    <property type="molecule type" value="Genomic_DNA"/>
</dbReference>
<organism evidence="1 2">
    <name type="scientific">Tropicimonas aquimaris</name>
    <dbReference type="NCBI Taxonomy" id="914152"/>
    <lineage>
        <taxon>Bacteria</taxon>
        <taxon>Pseudomonadati</taxon>
        <taxon>Pseudomonadota</taxon>
        <taxon>Alphaproteobacteria</taxon>
        <taxon>Rhodobacterales</taxon>
        <taxon>Roseobacteraceae</taxon>
        <taxon>Tropicimonas</taxon>
    </lineage>
</organism>
<proteinExistence type="predicted"/>
<dbReference type="Gene3D" id="3.40.50.300">
    <property type="entry name" value="P-loop containing nucleotide triphosphate hydrolases"/>
    <property type="match status" value="1"/>
</dbReference>
<evidence type="ECO:0000313" key="2">
    <source>
        <dbReference type="Proteomes" id="UP001597108"/>
    </source>
</evidence>
<reference evidence="2" key="1">
    <citation type="journal article" date="2019" name="Int. J. Syst. Evol. Microbiol.">
        <title>The Global Catalogue of Microorganisms (GCM) 10K type strain sequencing project: providing services to taxonomists for standard genome sequencing and annotation.</title>
        <authorList>
            <consortium name="The Broad Institute Genomics Platform"/>
            <consortium name="The Broad Institute Genome Sequencing Center for Infectious Disease"/>
            <person name="Wu L."/>
            <person name="Ma J."/>
        </authorList>
    </citation>
    <scope>NUCLEOTIDE SEQUENCE [LARGE SCALE GENOMIC DNA]</scope>
    <source>
        <strain evidence="2">CCUG 60524</strain>
    </source>
</reference>
<accession>A0ABW3IRJ4</accession>
<sequence length="207" mass="23324">MDGEDELRVKACTMRLFEDVASHEAPQRTFHIFGVNRGGTTAVAGVLSGLGIPLGTETGTNLEDRGFRLKRGLGAIVETVARRNEAFDVWGWKHPHSNGYIEDLLPHLRNVRFIVTTRDLGANALGMFVRGDENAVMSLRASMKQTRRNLNFVLKHQRPTLIVSYEKLLLRTEQTAVEIARFCGVEMTGDHMRKINEFVQPGRYKTD</sequence>
<evidence type="ECO:0008006" key="3">
    <source>
        <dbReference type="Google" id="ProtNLM"/>
    </source>
</evidence>